<reference evidence="2" key="1">
    <citation type="submission" date="2019-11" db="EMBL/GenBank/DDBJ databases">
        <authorList>
            <person name="Feng L."/>
        </authorList>
    </citation>
    <scope>NUCLEOTIDE SEQUENCE</scope>
    <source>
        <strain evidence="2">PclaraLFYP37</strain>
    </source>
</reference>
<sequence length="74" mass="8728">MNLINNVMNKHHCPTQDKGMSPKRKEDNKKRGLFTLSVFSGIAKHHCYQTSKSPRLRREHQLLLLIAISKIWRF</sequence>
<dbReference type="AlphaFoldDB" id="A0A6N3GSQ8"/>
<protein>
    <submittedName>
        <fullName evidence="2">Uncharacterized protein</fullName>
    </submittedName>
</protein>
<gene>
    <name evidence="2" type="ORF">PCLFYP37_00559</name>
</gene>
<dbReference type="EMBL" id="CACRUT010000031">
    <property type="protein sequence ID" value="VYU66859.1"/>
    <property type="molecule type" value="Genomic_DNA"/>
</dbReference>
<accession>A0A6N3GSQ8</accession>
<organism evidence="2">
    <name type="scientific">Paraprevotella clara</name>
    <dbReference type="NCBI Taxonomy" id="454154"/>
    <lineage>
        <taxon>Bacteria</taxon>
        <taxon>Pseudomonadati</taxon>
        <taxon>Bacteroidota</taxon>
        <taxon>Bacteroidia</taxon>
        <taxon>Bacteroidales</taxon>
        <taxon>Prevotellaceae</taxon>
        <taxon>Paraprevotella</taxon>
    </lineage>
</organism>
<proteinExistence type="predicted"/>
<name>A0A6N3GSQ8_9BACT</name>
<evidence type="ECO:0000256" key="1">
    <source>
        <dbReference type="SAM" id="MobiDB-lite"/>
    </source>
</evidence>
<feature type="region of interest" description="Disordered" evidence="1">
    <location>
        <begin position="1"/>
        <end position="28"/>
    </location>
</feature>
<evidence type="ECO:0000313" key="2">
    <source>
        <dbReference type="EMBL" id="VYU66859.1"/>
    </source>
</evidence>